<evidence type="ECO:0000256" key="3">
    <source>
        <dbReference type="ARBA" id="ARBA00023125"/>
    </source>
</evidence>
<keyword evidence="4" id="KW-0804">Transcription</keyword>
<dbReference type="Pfam" id="PF04198">
    <property type="entry name" value="Sugar-bind"/>
    <property type="match status" value="1"/>
</dbReference>
<evidence type="ECO:0000256" key="4">
    <source>
        <dbReference type="ARBA" id="ARBA00023163"/>
    </source>
</evidence>
<protein>
    <submittedName>
        <fullName evidence="7">Deoxyribonucleoside regulator</fullName>
    </submittedName>
</protein>
<dbReference type="GO" id="GO:0030246">
    <property type="term" value="F:carbohydrate binding"/>
    <property type="evidence" value="ECO:0007669"/>
    <property type="project" value="InterPro"/>
</dbReference>
<keyword evidence="2" id="KW-0805">Transcription regulation</keyword>
<gene>
    <name evidence="7" type="ORF">SAMN06265360_1165</name>
</gene>
<keyword evidence="3" id="KW-0238">DNA-binding</keyword>
<name>A0A238YLM0_9PSEU</name>
<dbReference type="AlphaFoldDB" id="A0A238YLM0"/>
<evidence type="ECO:0000313" key="7">
    <source>
        <dbReference type="EMBL" id="SNR71940.1"/>
    </source>
</evidence>
<keyword evidence="8" id="KW-1185">Reference proteome</keyword>
<dbReference type="InterPro" id="IPR037171">
    <property type="entry name" value="NagB/RpiA_transferase-like"/>
</dbReference>
<feature type="compositionally biased region" description="Low complexity" evidence="5">
    <location>
        <begin position="328"/>
        <end position="347"/>
    </location>
</feature>
<reference evidence="7 8" key="1">
    <citation type="submission" date="2017-06" db="EMBL/GenBank/DDBJ databases">
        <authorList>
            <person name="Kim H.J."/>
            <person name="Triplett B.A."/>
        </authorList>
    </citation>
    <scope>NUCLEOTIDE SEQUENCE [LARGE SCALE GENOMIC DNA]</scope>
    <source>
        <strain evidence="7 8">DSM 45207</strain>
    </source>
</reference>
<organism evidence="7 8">
    <name type="scientific">Haloechinothrix alba</name>
    <dbReference type="NCBI Taxonomy" id="664784"/>
    <lineage>
        <taxon>Bacteria</taxon>
        <taxon>Bacillati</taxon>
        <taxon>Actinomycetota</taxon>
        <taxon>Actinomycetes</taxon>
        <taxon>Pseudonocardiales</taxon>
        <taxon>Pseudonocardiaceae</taxon>
        <taxon>Haloechinothrix</taxon>
    </lineage>
</organism>
<accession>A0A238YLM0</accession>
<evidence type="ECO:0000256" key="2">
    <source>
        <dbReference type="ARBA" id="ARBA00023015"/>
    </source>
</evidence>
<sequence>MAIGDTVVMPGTAYDESLTIRAAELYYGSHLTQGQIAERLEVRRFKVGRLLRRARETGLVRIEISHPAARVIDVENDLLTWFGLRAAHVVHTESDPAATRCQVGRTAAEFVSSLRPPPRRLGLSWGTAIAAFARALPADWCRGVDVVQIKGGASRSMTLTWSHEILLRTAQSTHGTVHELSVPAIVDQEAVRDSLERLRPVAATLAAGRRADVKLVTIGALQRQCSLAQVGYLGEEEIERLRDAGAVDDVNSRFITADGRLADPALDARTLGLSLDDLSSGGNTVGVVTGTAKATAVAAALRSGAIDVLVTDEATARAVLDQARPSADDPAGAARLRDGAAACAKQAASRRRARRQSGSASFPASSVAGHRLRRGTR</sequence>
<evidence type="ECO:0000256" key="1">
    <source>
        <dbReference type="ARBA" id="ARBA00010466"/>
    </source>
</evidence>
<dbReference type="Gene3D" id="3.40.50.1360">
    <property type="match status" value="1"/>
</dbReference>
<dbReference type="Gene3D" id="1.10.10.10">
    <property type="entry name" value="Winged helix-like DNA-binding domain superfamily/Winged helix DNA-binding domain"/>
    <property type="match status" value="1"/>
</dbReference>
<dbReference type="SUPFAM" id="SSF100950">
    <property type="entry name" value="NagB/RpiA/CoA transferase-like"/>
    <property type="match status" value="1"/>
</dbReference>
<dbReference type="InterPro" id="IPR051054">
    <property type="entry name" value="SorC_transcr_regulators"/>
</dbReference>
<comment type="similarity">
    <text evidence="1">Belongs to the SorC transcriptional regulatory family.</text>
</comment>
<evidence type="ECO:0000313" key="8">
    <source>
        <dbReference type="Proteomes" id="UP000198348"/>
    </source>
</evidence>
<dbReference type="Proteomes" id="UP000198348">
    <property type="component" value="Unassembled WGS sequence"/>
</dbReference>
<feature type="domain" description="Sugar-binding" evidence="6">
    <location>
        <begin position="69"/>
        <end position="320"/>
    </location>
</feature>
<dbReference type="GO" id="GO:0003677">
    <property type="term" value="F:DNA binding"/>
    <property type="evidence" value="ECO:0007669"/>
    <property type="project" value="UniProtKB-KW"/>
</dbReference>
<dbReference type="EMBL" id="FZNW01000016">
    <property type="protein sequence ID" value="SNR71940.1"/>
    <property type="molecule type" value="Genomic_DNA"/>
</dbReference>
<dbReference type="OrthoDB" id="186585at2"/>
<dbReference type="InterPro" id="IPR036388">
    <property type="entry name" value="WH-like_DNA-bd_sf"/>
</dbReference>
<feature type="region of interest" description="Disordered" evidence="5">
    <location>
        <begin position="322"/>
        <end position="377"/>
    </location>
</feature>
<evidence type="ECO:0000256" key="5">
    <source>
        <dbReference type="SAM" id="MobiDB-lite"/>
    </source>
</evidence>
<dbReference type="PANTHER" id="PTHR34294">
    <property type="entry name" value="TRANSCRIPTIONAL REGULATOR-RELATED"/>
    <property type="match status" value="1"/>
</dbReference>
<dbReference type="InterPro" id="IPR007324">
    <property type="entry name" value="Sugar-bd_dom_put"/>
</dbReference>
<evidence type="ECO:0000259" key="6">
    <source>
        <dbReference type="Pfam" id="PF04198"/>
    </source>
</evidence>
<dbReference type="PANTHER" id="PTHR34294:SF1">
    <property type="entry name" value="TRANSCRIPTIONAL REGULATOR LSRR"/>
    <property type="match status" value="1"/>
</dbReference>
<proteinExistence type="inferred from homology"/>